<proteinExistence type="predicted"/>
<reference evidence="1 2" key="2">
    <citation type="journal article" date="2022" name="Mol. Ecol. Resour.">
        <title>The genomes of chicory, endive, great burdock and yacon provide insights into Asteraceae paleo-polyploidization history and plant inulin production.</title>
        <authorList>
            <person name="Fan W."/>
            <person name="Wang S."/>
            <person name="Wang H."/>
            <person name="Wang A."/>
            <person name="Jiang F."/>
            <person name="Liu H."/>
            <person name="Zhao H."/>
            <person name="Xu D."/>
            <person name="Zhang Y."/>
        </authorList>
    </citation>
    <scope>NUCLEOTIDE SEQUENCE [LARGE SCALE GENOMIC DNA]</scope>
    <source>
        <strain evidence="2">cv. Yunnan</strain>
        <tissue evidence="1">Leaves</tissue>
    </source>
</reference>
<evidence type="ECO:0000313" key="1">
    <source>
        <dbReference type="EMBL" id="KAI3744091.1"/>
    </source>
</evidence>
<organism evidence="1 2">
    <name type="scientific">Smallanthus sonchifolius</name>
    <dbReference type="NCBI Taxonomy" id="185202"/>
    <lineage>
        <taxon>Eukaryota</taxon>
        <taxon>Viridiplantae</taxon>
        <taxon>Streptophyta</taxon>
        <taxon>Embryophyta</taxon>
        <taxon>Tracheophyta</taxon>
        <taxon>Spermatophyta</taxon>
        <taxon>Magnoliopsida</taxon>
        <taxon>eudicotyledons</taxon>
        <taxon>Gunneridae</taxon>
        <taxon>Pentapetalae</taxon>
        <taxon>asterids</taxon>
        <taxon>campanulids</taxon>
        <taxon>Asterales</taxon>
        <taxon>Asteraceae</taxon>
        <taxon>Asteroideae</taxon>
        <taxon>Heliantheae alliance</taxon>
        <taxon>Millerieae</taxon>
        <taxon>Smallanthus</taxon>
    </lineage>
</organism>
<dbReference type="EMBL" id="CM042036">
    <property type="protein sequence ID" value="KAI3744091.1"/>
    <property type="molecule type" value="Genomic_DNA"/>
</dbReference>
<name>A0ACB9DC68_9ASTR</name>
<protein>
    <submittedName>
        <fullName evidence="1">Uncharacterized protein</fullName>
    </submittedName>
</protein>
<reference evidence="2" key="1">
    <citation type="journal article" date="2022" name="Mol. Ecol. Resour.">
        <title>The genomes of chicory, endive, great burdock and yacon provide insights into Asteraceae palaeo-polyploidization history and plant inulin production.</title>
        <authorList>
            <person name="Fan W."/>
            <person name="Wang S."/>
            <person name="Wang H."/>
            <person name="Wang A."/>
            <person name="Jiang F."/>
            <person name="Liu H."/>
            <person name="Zhao H."/>
            <person name="Xu D."/>
            <person name="Zhang Y."/>
        </authorList>
    </citation>
    <scope>NUCLEOTIDE SEQUENCE [LARGE SCALE GENOMIC DNA]</scope>
    <source>
        <strain evidence="2">cv. Yunnan</strain>
    </source>
</reference>
<accession>A0ACB9DC68</accession>
<sequence>MSIHFRPSMFVPDLDIEYHVCYNCMKVESCEAIISYASGPKGYGTGQKGYRCFDPMSQKLYVSRHVTFLEHIPFYSIPAKAHDVTKSDLHNIDPFASNIDVPTPDVSVSSVDPNMPAPDTPGAHDVPVHEPSTSSGTNVDSPPL</sequence>
<gene>
    <name evidence="1" type="ORF">L1987_57166</name>
</gene>
<keyword evidence="2" id="KW-1185">Reference proteome</keyword>
<comment type="caution">
    <text evidence="1">The sequence shown here is derived from an EMBL/GenBank/DDBJ whole genome shotgun (WGS) entry which is preliminary data.</text>
</comment>
<evidence type="ECO:0000313" key="2">
    <source>
        <dbReference type="Proteomes" id="UP001056120"/>
    </source>
</evidence>
<dbReference type="Proteomes" id="UP001056120">
    <property type="component" value="Linkage Group LG19"/>
</dbReference>